<dbReference type="EMBL" id="JACHVA010000100">
    <property type="protein sequence ID" value="MBC2602547.1"/>
    <property type="molecule type" value="Genomic_DNA"/>
</dbReference>
<keyword evidence="6" id="KW-1185">Reference proteome</keyword>
<proteinExistence type="predicted"/>
<accession>A0A7X1AYZ4</accession>
<feature type="domain" description="Transcriptional regulator LacI/GalR-like sensor" evidence="4">
    <location>
        <begin position="131"/>
        <end position="274"/>
    </location>
</feature>
<evidence type="ECO:0000313" key="6">
    <source>
        <dbReference type="Proteomes" id="UP000525652"/>
    </source>
</evidence>
<evidence type="ECO:0000259" key="4">
    <source>
        <dbReference type="Pfam" id="PF13377"/>
    </source>
</evidence>
<evidence type="ECO:0000313" key="5">
    <source>
        <dbReference type="EMBL" id="MBC2602547.1"/>
    </source>
</evidence>
<gene>
    <name evidence="5" type="ORF">H5P30_12250</name>
</gene>
<keyword evidence="2" id="KW-0238">DNA-binding</keyword>
<name>A0A7X1AYZ4_9BACT</name>
<organism evidence="5 6">
    <name type="scientific">Puniceicoccus vermicola</name>
    <dbReference type="NCBI Taxonomy" id="388746"/>
    <lineage>
        <taxon>Bacteria</taxon>
        <taxon>Pseudomonadati</taxon>
        <taxon>Verrucomicrobiota</taxon>
        <taxon>Opitutia</taxon>
        <taxon>Puniceicoccales</taxon>
        <taxon>Puniceicoccaceae</taxon>
        <taxon>Puniceicoccus</taxon>
    </lineage>
</organism>
<dbReference type="InterPro" id="IPR046335">
    <property type="entry name" value="LacI/GalR-like_sensor"/>
</dbReference>
<dbReference type="RefSeq" id="WP_185693217.1">
    <property type="nucleotide sequence ID" value="NZ_JACHVA010000100.1"/>
</dbReference>
<evidence type="ECO:0000256" key="3">
    <source>
        <dbReference type="ARBA" id="ARBA00023163"/>
    </source>
</evidence>
<dbReference type="Proteomes" id="UP000525652">
    <property type="component" value="Unassembled WGS sequence"/>
</dbReference>
<dbReference type="GO" id="GO:0003700">
    <property type="term" value="F:DNA-binding transcription factor activity"/>
    <property type="evidence" value="ECO:0007669"/>
    <property type="project" value="TreeGrafter"/>
</dbReference>
<evidence type="ECO:0000256" key="2">
    <source>
        <dbReference type="ARBA" id="ARBA00023125"/>
    </source>
</evidence>
<dbReference type="SUPFAM" id="SSF53822">
    <property type="entry name" value="Periplasmic binding protein-like I"/>
    <property type="match status" value="1"/>
</dbReference>
<reference evidence="5 6" key="1">
    <citation type="submission" date="2020-07" db="EMBL/GenBank/DDBJ databases">
        <authorList>
            <person name="Feng X."/>
        </authorList>
    </citation>
    <scope>NUCLEOTIDE SEQUENCE [LARGE SCALE GENOMIC DNA]</scope>
    <source>
        <strain evidence="5 6">JCM14086</strain>
    </source>
</reference>
<dbReference type="InterPro" id="IPR028082">
    <property type="entry name" value="Peripla_BP_I"/>
</dbReference>
<protein>
    <submittedName>
        <fullName evidence="5">Substrate-binding domain-containing protein</fullName>
    </submittedName>
</protein>
<evidence type="ECO:0000256" key="1">
    <source>
        <dbReference type="ARBA" id="ARBA00023015"/>
    </source>
</evidence>
<comment type="caution">
    <text evidence="5">The sequence shown here is derived from an EMBL/GenBank/DDBJ whole genome shotgun (WGS) entry which is preliminary data.</text>
</comment>
<sequence length="291" mass="32838">MASNTAQTFAKNNPIKTDFPRVVVYCGADAKIHQSSLFYLHLFWAIIEKGRKLGFEMIPLMDTRPEKGRFGAPPEMVQIEKAGSIDGYVAIMAYDSMVEWIRETGKPLTVLNGSSPDVGFDMKEMAEMSIRRLAAQGAHSLGLMIPPEMANAEVLEMLDEVSEELNITINYEWIMVSHKPMEIKGYHQFQSLWDLKSKPDGLLIYPDVMSRGVVSAIVERRLCVPEDLKLILHRNAESPYVVPFPCDWIEMSADPIADGLLEALQAKLQGKQLPMRWIHFKLVPSERLAGF</sequence>
<dbReference type="AlphaFoldDB" id="A0A7X1AYZ4"/>
<dbReference type="PANTHER" id="PTHR30146">
    <property type="entry name" value="LACI-RELATED TRANSCRIPTIONAL REPRESSOR"/>
    <property type="match status" value="1"/>
</dbReference>
<dbReference type="GO" id="GO:0000976">
    <property type="term" value="F:transcription cis-regulatory region binding"/>
    <property type="evidence" value="ECO:0007669"/>
    <property type="project" value="TreeGrafter"/>
</dbReference>
<keyword evidence="3" id="KW-0804">Transcription</keyword>
<dbReference type="PANTHER" id="PTHR30146:SF109">
    <property type="entry name" value="HTH-TYPE TRANSCRIPTIONAL REGULATOR GALS"/>
    <property type="match status" value="1"/>
</dbReference>
<dbReference type="Pfam" id="PF13377">
    <property type="entry name" value="Peripla_BP_3"/>
    <property type="match status" value="1"/>
</dbReference>
<keyword evidence="1" id="KW-0805">Transcription regulation</keyword>
<dbReference type="Gene3D" id="3.40.50.2300">
    <property type="match status" value="2"/>
</dbReference>